<proteinExistence type="predicted"/>
<evidence type="ECO:0000313" key="3">
    <source>
        <dbReference type="Proteomes" id="UP001446871"/>
    </source>
</evidence>
<reference evidence="2 3" key="1">
    <citation type="submission" date="2023-01" db="EMBL/GenBank/DDBJ databases">
        <title>Analysis of 21 Apiospora genomes using comparative genomics revels a genus with tremendous synthesis potential of carbohydrate active enzymes and secondary metabolites.</title>
        <authorList>
            <person name="Sorensen T."/>
        </authorList>
    </citation>
    <scope>NUCLEOTIDE SEQUENCE [LARGE SCALE GENOMIC DNA]</scope>
    <source>
        <strain evidence="2 3">CBS 83171</strain>
    </source>
</reference>
<gene>
    <name evidence="2" type="ORF">PG996_007325</name>
</gene>
<feature type="compositionally biased region" description="Basic and acidic residues" evidence="1">
    <location>
        <begin position="379"/>
        <end position="390"/>
    </location>
</feature>
<accession>A0ABR1VAL2</accession>
<keyword evidence="3" id="KW-1185">Reference proteome</keyword>
<feature type="compositionally biased region" description="Acidic residues" evidence="1">
    <location>
        <begin position="328"/>
        <end position="343"/>
    </location>
</feature>
<dbReference type="EMBL" id="JAQQWM010000004">
    <property type="protein sequence ID" value="KAK8068213.1"/>
    <property type="molecule type" value="Genomic_DNA"/>
</dbReference>
<feature type="region of interest" description="Disordered" evidence="1">
    <location>
        <begin position="652"/>
        <end position="671"/>
    </location>
</feature>
<evidence type="ECO:0000256" key="1">
    <source>
        <dbReference type="SAM" id="MobiDB-lite"/>
    </source>
</evidence>
<feature type="region of interest" description="Disordered" evidence="1">
    <location>
        <begin position="403"/>
        <end position="423"/>
    </location>
</feature>
<protein>
    <submittedName>
        <fullName evidence="2">Uncharacterized protein</fullName>
    </submittedName>
</protein>
<feature type="region of interest" description="Disordered" evidence="1">
    <location>
        <begin position="318"/>
        <end position="390"/>
    </location>
</feature>
<dbReference type="Proteomes" id="UP001446871">
    <property type="component" value="Unassembled WGS sequence"/>
</dbReference>
<feature type="region of interest" description="Disordered" evidence="1">
    <location>
        <begin position="676"/>
        <end position="780"/>
    </location>
</feature>
<sequence length="856" mass="93933">MSVNVTRSSVLEDGILKFTTRGPKSIPIPDRKDVTYGGNALRGLNLLQTRYDAPIASSSLASALEYQYDHLPSKVRELITWISPDDMDLFPDHLELGDTEGYKRWHEKHRADPTIDFETTYKSIRENEYLIQQVDTKDDHYVTVILHLRKENPEDRRAPFTTVDRSVFVDPSTGPAAQARVALVRARLVEFMRPVLGNIDDRAAHEGELWVPPSQDMDEYFSSGLRAYILFEEVCRRLIELYCHGKTYDPDFLSRPTCAWTNLEKARDDMIGAASRQVRRYLDFVPRVTLALLKGPKNGKEDRRATVQLRLYTPPEVGRIPKSRVVPNDDEDLEMSDAGEVDDASSVSVSGDEDVGSSNPPHAARKSLPSSHTGRKGLPRIESDESGEEDLHQRVDDAFMKLAGGDEVDEKKEEEEAEAEGAKPASIIAASPAIEDLTKHALGCIETAPLTEDANMARLVEDAQAGFVGDADVEKAECVDVTMQDVPNAAPADEAGDDSDGYSMQRGCDFREDKDGRIFRGPGGERLALSEVSDWAGVQLSRRNSRNGAAQKSVLQIDTGAAEQQHNDDETPVFYGPQWPGEVPRPASAAARYLANRLDLQTPETSLTVKDEAADALPGEAVSTVKQDRFEIQVESSAVLGEQEEHSLFVAPSDNVEITPPDAPRAAFPVVKNDRYDSLHYQPQESRSDLLFSSSPPPAPADRGAEYADEDEDDVDGTFCRSDAPSPDFDSAPMESRPPMPAVEKSAKRKLSVVSDYDDDTNTQLEESPAKRQHTELPSTPEAGVAAVVEYDPAFPALGNPTWTWDGVHSTGSQIPGLGPAQEQAVPTETSTVTETQATVAEGEEAQAEGTPSYIA</sequence>
<name>A0ABR1VAL2_9PEZI</name>
<evidence type="ECO:0000313" key="2">
    <source>
        <dbReference type="EMBL" id="KAK8068213.1"/>
    </source>
</evidence>
<feature type="compositionally biased region" description="Acidic residues" evidence="1">
    <location>
        <begin position="406"/>
        <end position="419"/>
    </location>
</feature>
<organism evidence="2 3">
    <name type="scientific">Apiospora saccharicola</name>
    <dbReference type="NCBI Taxonomy" id="335842"/>
    <lineage>
        <taxon>Eukaryota</taxon>
        <taxon>Fungi</taxon>
        <taxon>Dikarya</taxon>
        <taxon>Ascomycota</taxon>
        <taxon>Pezizomycotina</taxon>
        <taxon>Sordariomycetes</taxon>
        <taxon>Xylariomycetidae</taxon>
        <taxon>Amphisphaeriales</taxon>
        <taxon>Apiosporaceae</taxon>
        <taxon>Apiospora</taxon>
    </lineage>
</organism>
<comment type="caution">
    <text evidence="2">The sequence shown here is derived from an EMBL/GenBank/DDBJ whole genome shotgun (WGS) entry which is preliminary data.</text>
</comment>
<feature type="compositionally biased region" description="Acidic residues" evidence="1">
    <location>
        <begin position="707"/>
        <end position="716"/>
    </location>
</feature>